<dbReference type="GO" id="GO:0120267">
    <property type="term" value="C:pellicular membrane"/>
    <property type="evidence" value="ECO:0006056"/>
    <property type="project" value="Others"/>
</dbReference>
<name>Q580C9_TRYB2</name>
<reference evidence="2" key="4">
    <citation type="submission" date="2005-04" db="EMBL/GenBank/DDBJ databases">
        <title>.</title>
        <authorList>
            <person name="Ghedin E."/>
            <person name="Blandin G."/>
            <person name="Bartholomeu D."/>
            <person name="Caler E."/>
            <person name="Haas B."/>
            <person name="Hannick L."/>
            <person name="Shallom J."/>
            <person name="Hou L."/>
            <person name="Djikeng A."/>
            <person name="Feldblyum T."/>
            <person name="Hostetler J."/>
            <person name="Johnson J."/>
            <person name="Jones K."/>
            <person name="Koo H.L."/>
            <person name="Larkin C."/>
            <person name="Pai G."/>
            <person name="Peterson J."/>
            <person name="Khalak H.G."/>
            <person name="Salzberg S."/>
            <person name="Simpson A.J."/>
            <person name="Tallon L."/>
            <person name="Van Aken S."/>
            <person name="Wanless D."/>
            <person name="White O."/>
            <person name="Wortman J."/>
            <person name="Fraser C.M."/>
            <person name="El-Sayed N.M.A."/>
        </authorList>
    </citation>
    <scope>NUCLEOTIDE SEQUENCE</scope>
    <source>
        <strain evidence="2">GUTat10.1</strain>
    </source>
</reference>
<dbReference type="GeneID" id="3656620"/>
<keyword evidence="1" id="KW-0812">Transmembrane</keyword>
<feature type="transmembrane region" description="Helical" evidence="1">
    <location>
        <begin position="69"/>
        <end position="88"/>
    </location>
</feature>
<accession>Q580C9</accession>
<keyword evidence="4" id="KW-1185">Reference proteome</keyword>
<keyword evidence="1" id="KW-1133">Transmembrane helix</keyword>
<dbReference type="EMBL" id="AC103580">
    <property type="protein sequence ID" value="AAX80907.1"/>
    <property type="molecule type" value="Genomic_DNA"/>
</dbReference>
<reference evidence="2" key="1">
    <citation type="submission" date="2002-04" db="EMBL/GenBank/DDBJ databases">
        <authorList>
            <person name="El-Sayed N.M."/>
            <person name="Khalak H."/>
            <person name="Adams M.D."/>
        </authorList>
    </citation>
    <scope>NUCLEOTIDE SEQUENCE</scope>
    <source>
        <strain evidence="2">GUTat10.1</strain>
    </source>
</reference>
<dbReference type="GO" id="GO:0097014">
    <property type="term" value="C:ciliary plasm"/>
    <property type="evidence" value="ECO:0000314"/>
    <property type="project" value="GeneDB"/>
</dbReference>
<organism evidence="2 4">
    <name type="scientific">Trypanosoma brucei brucei (strain 927/4 GUTat10.1)</name>
    <dbReference type="NCBI Taxonomy" id="185431"/>
    <lineage>
        <taxon>Eukaryota</taxon>
        <taxon>Discoba</taxon>
        <taxon>Euglenozoa</taxon>
        <taxon>Kinetoplastea</taxon>
        <taxon>Metakinetoplastina</taxon>
        <taxon>Trypanosomatida</taxon>
        <taxon>Trypanosomatidae</taxon>
        <taxon>Trypanosoma</taxon>
    </lineage>
</organism>
<dbReference type="EMBL" id="CP000067">
    <property type="protein sequence ID" value="AAZ10692.1"/>
    <property type="molecule type" value="Genomic_DNA"/>
</dbReference>
<dbReference type="AlphaFoldDB" id="Q580C9"/>
<dbReference type="GO" id="GO:0005737">
    <property type="term" value="C:cytoplasm"/>
    <property type="evidence" value="ECO:0000314"/>
    <property type="project" value="GeneDB"/>
</dbReference>
<evidence type="ECO:0008006" key="5">
    <source>
        <dbReference type="Google" id="ProtNLM"/>
    </source>
</evidence>
<gene>
    <name evidence="3" type="primary">Tb04.5E12.480</name>
    <name evidence="2" type="ORF">Tb927.4.1010</name>
</gene>
<evidence type="ECO:0000313" key="4">
    <source>
        <dbReference type="Proteomes" id="UP000008524"/>
    </source>
</evidence>
<reference evidence="3 4" key="3">
    <citation type="journal article" date="2005" name="Science">
        <title>The genome of the African trypanosome Trypanosoma brucei.</title>
        <authorList>
            <person name="Berriman M."/>
            <person name="Ghedin E."/>
            <person name="Hertz-Fowler C."/>
            <person name="Blandin G."/>
            <person name="Renauld H."/>
            <person name="Bartholomeu D.C."/>
            <person name="Lennard N.J."/>
            <person name="Caler E."/>
            <person name="Hamlin N.E."/>
            <person name="Haas B."/>
            <person name="Bohme U."/>
            <person name="Hannick L."/>
            <person name="Aslett M.A."/>
            <person name="Shallom J."/>
            <person name="Marcello L."/>
            <person name="Hou L."/>
            <person name="Wickstead B."/>
            <person name="Alsmark U.C."/>
            <person name="Arrowsmith C."/>
            <person name="Atkin R.J."/>
            <person name="Barron A.J."/>
            <person name="Bringaud F."/>
            <person name="Brooks K."/>
            <person name="Carrington M."/>
            <person name="Cherevach I."/>
            <person name="Chillingworth T.J."/>
            <person name="Churcher C."/>
            <person name="Clark L.N."/>
            <person name="Corton C.H."/>
            <person name="Cronin A."/>
            <person name="Davies R.M."/>
            <person name="Doggett J."/>
            <person name="Djikeng A."/>
            <person name="Feldblyum T."/>
            <person name="Field M.C."/>
            <person name="Fraser A."/>
            <person name="Goodhead I."/>
            <person name="Hance Z."/>
            <person name="Harper D."/>
            <person name="Harris B.R."/>
            <person name="Hauser H."/>
            <person name="Hostetler J."/>
            <person name="Ivens A."/>
            <person name="Jagels K."/>
            <person name="Johnson D."/>
            <person name="Johnson J."/>
            <person name="Jones K."/>
            <person name="Kerhornou A.X."/>
            <person name="Koo H."/>
            <person name="Larke N."/>
            <person name="Landfear S."/>
            <person name="Larkin C."/>
            <person name="Leech V."/>
            <person name="Line A."/>
            <person name="Lord A."/>
            <person name="Macleod A."/>
            <person name="Mooney P.J."/>
            <person name="Moule S."/>
            <person name="Martin D.M."/>
            <person name="Morgan G.W."/>
            <person name="Mungall K."/>
            <person name="Norbertczak H."/>
            <person name="Ormond D."/>
            <person name="Pai G."/>
            <person name="Peacock C.S."/>
            <person name="Peterson J."/>
            <person name="Quail M.A."/>
            <person name="Rabbinowitsch E."/>
            <person name="Rajandream M.A."/>
            <person name="Reitter C."/>
            <person name="Salzberg S.L."/>
            <person name="Sanders M."/>
            <person name="Schobel S."/>
            <person name="Sharp S."/>
            <person name="Simmonds M."/>
            <person name="Simpson A.J."/>
            <person name="Tallon L."/>
            <person name="Turner C.M."/>
            <person name="Tait A."/>
            <person name="Tivey A.R."/>
            <person name="Van Aken S."/>
            <person name="Walker D."/>
            <person name="Wanless D."/>
            <person name="Wang S."/>
            <person name="White B."/>
            <person name="White O."/>
            <person name="Whitehead S."/>
            <person name="Woodward J."/>
            <person name="Wortman J."/>
            <person name="Adams M.D."/>
            <person name="Embley T.M."/>
            <person name="Gull K."/>
            <person name="Ullu E."/>
            <person name="Barry J.D."/>
            <person name="Fairlamb A.H."/>
            <person name="Opperdoes F."/>
            <person name="Barrell B.G."/>
            <person name="Donelson J.E."/>
            <person name="Hall N."/>
            <person name="Fraser C.M."/>
            <person name="Melville S.E."/>
            <person name="El-Sayed N.M."/>
        </authorList>
    </citation>
    <scope>NUCLEOTIDE SEQUENCE [LARGE SCALE GENOMIC DNA]</scope>
    <source>
        <strain evidence="3 4">927/4 GUTat10.1</strain>
    </source>
</reference>
<reference evidence="3" key="2">
    <citation type="journal article" date="2005" name="Science">
        <title>Comparative genomics of trypanosomatid parasitic protozoa.</title>
        <authorList>
            <person name="El-Sayed N.M."/>
            <person name="Myler P.J."/>
            <person name="Blandin G."/>
            <person name="Berriman M."/>
            <person name="Crabtree J."/>
            <person name="Aggarwal G."/>
            <person name="Caler E."/>
            <person name="Renauld H."/>
            <person name="Worthey E.A."/>
            <person name="Hertz-Fowler C."/>
            <person name="Ghedin E."/>
            <person name="Peacock C."/>
            <person name="Bartholomeu D.C."/>
            <person name="Haas B.J."/>
            <person name="Tran A.N."/>
            <person name="Wortman J.R."/>
            <person name="Alsmark U.C."/>
            <person name="Angiuoli S."/>
            <person name="Anupama A."/>
            <person name="Badger J."/>
            <person name="Bringaud F."/>
            <person name="Cadag E."/>
            <person name="Carlton J.M."/>
            <person name="Cerqueira G.C."/>
            <person name="Creasy T."/>
            <person name="Delcher A.L."/>
            <person name="Djikeng A."/>
            <person name="Embley T.M."/>
            <person name="Hauser C."/>
            <person name="Ivens A.C."/>
            <person name="Kummerfeld S.K."/>
            <person name="Pereira-Leal J.B."/>
            <person name="Nilsson D."/>
            <person name="Peterson J."/>
            <person name="Salzberg S.L."/>
            <person name="Shallom J."/>
            <person name="Silva J.C."/>
            <person name="Sundaram J."/>
            <person name="Westenberger S."/>
            <person name="White O."/>
            <person name="Melville S.E."/>
            <person name="Donelson J.E."/>
            <person name="Andersson B."/>
            <person name="Stuart K.D."/>
            <person name="Hall N."/>
        </authorList>
    </citation>
    <scope>NUCLEOTIDE SEQUENCE</scope>
    <source>
        <strain evidence="3">927/4 GUTat10.1</strain>
    </source>
</reference>
<evidence type="ECO:0000313" key="3">
    <source>
        <dbReference type="EMBL" id="AAZ10692.1"/>
    </source>
</evidence>
<dbReference type="InParanoid" id="Q580C9"/>
<reference evidence="3" key="5">
    <citation type="submission" date="2005-04" db="EMBL/GenBank/DDBJ databases">
        <title>Sequencing, closure, and annotation of Trypanosoma brucei chromosomes 2 through 8.</title>
        <authorList>
            <person name="Ghedin E."/>
            <person name="Blandin G."/>
            <person name="Bartholomeu D."/>
            <person name="Caler E."/>
            <person name="Haas B."/>
            <person name="Hannick L."/>
            <person name="Shallom J."/>
            <person name="Hou L."/>
            <person name="Djikeng A."/>
            <person name="Feldblyum T."/>
            <person name="Hostetler J."/>
            <person name="Johnson J."/>
            <person name="Jones K."/>
            <person name="Koo H.L."/>
            <person name="Larkin C."/>
            <person name="Pai G."/>
            <person name="Peterson J."/>
            <person name="Khalak H.G."/>
            <person name="Salzberg S."/>
            <person name="Simpson A.J."/>
            <person name="Tallon L."/>
            <person name="Van Aken S."/>
            <person name="Wanless D."/>
            <person name="White O."/>
            <person name="Wortman J."/>
            <person name="Fraser C.M."/>
            <person name="El-Sayed N.M.A."/>
        </authorList>
    </citation>
    <scope>NUCLEOTIDE SEQUENCE</scope>
    <source>
        <strain evidence="3">927/4 GUTat10.1</strain>
    </source>
</reference>
<keyword evidence="1" id="KW-0472">Membrane</keyword>
<accession>D6XF37</accession>
<evidence type="ECO:0000256" key="1">
    <source>
        <dbReference type="SAM" id="Phobius"/>
    </source>
</evidence>
<dbReference type="PaxDb" id="5691-AAZ10692"/>
<dbReference type="Proteomes" id="UP000008524">
    <property type="component" value="Chromosome 4"/>
</dbReference>
<sequence length="91" mass="10479">MRSSDLFYLKSFFLFHIPETVCQFPVLPPSTCEQVHMLSTPPPQLLFIILFPPFPYCYVLLLFVSAPCLSHVVSTLNILTSLLFSFFLKTF</sequence>
<feature type="transmembrane region" description="Helical" evidence="1">
    <location>
        <begin position="45"/>
        <end position="63"/>
    </location>
</feature>
<dbReference type="VEuPathDB" id="TriTrypDB:Tb927.4.1010"/>
<proteinExistence type="predicted"/>
<dbReference type="RefSeq" id="XP_844251.1">
    <property type="nucleotide sequence ID" value="XM_839158.1"/>
</dbReference>
<evidence type="ECO:0000313" key="2">
    <source>
        <dbReference type="EMBL" id="AAX80907.1"/>
    </source>
</evidence>
<dbReference type="GO" id="GO:0031981">
    <property type="term" value="C:nuclear lumen"/>
    <property type="evidence" value="ECO:0000314"/>
    <property type="project" value="GeneDB"/>
</dbReference>
<protein>
    <recommendedName>
        <fullName evidence="5">T. brucei spp.-specific protein</fullName>
    </recommendedName>
</protein>
<dbReference type="KEGG" id="tbr:Tb927.4.1010"/>